<dbReference type="EMBL" id="SEOQ01000198">
    <property type="protein sequence ID" value="TFY67159.1"/>
    <property type="molecule type" value="Genomic_DNA"/>
</dbReference>
<evidence type="ECO:0000313" key="2">
    <source>
        <dbReference type="EMBL" id="TFY67159.1"/>
    </source>
</evidence>
<feature type="compositionally biased region" description="Low complexity" evidence="1">
    <location>
        <begin position="72"/>
        <end position="85"/>
    </location>
</feature>
<keyword evidence="3" id="KW-1185">Reference proteome</keyword>
<feature type="compositionally biased region" description="Basic residues" evidence="1">
    <location>
        <begin position="86"/>
        <end position="98"/>
    </location>
</feature>
<dbReference type="Proteomes" id="UP000298327">
    <property type="component" value="Unassembled WGS sequence"/>
</dbReference>
<organism evidence="2 3">
    <name type="scientific">Dentipellis fragilis</name>
    <dbReference type="NCBI Taxonomy" id="205917"/>
    <lineage>
        <taxon>Eukaryota</taxon>
        <taxon>Fungi</taxon>
        <taxon>Dikarya</taxon>
        <taxon>Basidiomycota</taxon>
        <taxon>Agaricomycotina</taxon>
        <taxon>Agaricomycetes</taxon>
        <taxon>Russulales</taxon>
        <taxon>Hericiaceae</taxon>
        <taxon>Dentipellis</taxon>
    </lineage>
</organism>
<sequence>MGSLRTDVCGRSHTLAADPLSRQSARISPSPHASRAVLDHASPENTAHASFPTRTRYAIGALQSSPDDTSSRHASTSSASSQTSKSSRRIPRARSRSRFVPRSQPVLLLLVTSI</sequence>
<accession>A0A4Y9Z194</accession>
<proteinExistence type="predicted"/>
<comment type="caution">
    <text evidence="2">The sequence shown here is derived from an EMBL/GenBank/DDBJ whole genome shotgun (WGS) entry which is preliminary data.</text>
</comment>
<dbReference type="AlphaFoldDB" id="A0A4Y9Z194"/>
<reference evidence="2 3" key="1">
    <citation type="submission" date="2019-02" db="EMBL/GenBank/DDBJ databases">
        <title>Genome sequencing of the rare red list fungi Dentipellis fragilis.</title>
        <authorList>
            <person name="Buettner E."/>
            <person name="Kellner H."/>
        </authorList>
    </citation>
    <scope>NUCLEOTIDE SEQUENCE [LARGE SCALE GENOMIC DNA]</scope>
    <source>
        <strain evidence="2 3">DSM 105465</strain>
    </source>
</reference>
<feature type="region of interest" description="Disordered" evidence="1">
    <location>
        <begin position="1"/>
        <end position="98"/>
    </location>
</feature>
<gene>
    <name evidence="2" type="ORF">EVG20_g4047</name>
</gene>
<protein>
    <submittedName>
        <fullName evidence="2">Uncharacterized protein</fullName>
    </submittedName>
</protein>
<evidence type="ECO:0000313" key="3">
    <source>
        <dbReference type="Proteomes" id="UP000298327"/>
    </source>
</evidence>
<evidence type="ECO:0000256" key="1">
    <source>
        <dbReference type="SAM" id="MobiDB-lite"/>
    </source>
</evidence>
<name>A0A4Y9Z194_9AGAM</name>